<gene>
    <name evidence="2" type="ORF">BO88DRAFT_171942</name>
</gene>
<evidence type="ECO:0000256" key="1">
    <source>
        <dbReference type="SAM" id="MobiDB-lite"/>
    </source>
</evidence>
<accession>A0A319BJL4</accession>
<evidence type="ECO:0000313" key="3">
    <source>
        <dbReference type="Proteomes" id="UP000248405"/>
    </source>
</evidence>
<organism evidence="2 3">
    <name type="scientific">Aspergillus vadensis (strain CBS 113365 / IMI 142717 / IBT 24658)</name>
    <dbReference type="NCBI Taxonomy" id="1448311"/>
    <lineage>
        <taxon>Eukaryota</taxon>
        <taxon>Fungi</taxon>
        <taxon>Dikarya</taxon>
        <taxon>Ascomycota</taxon>
        <taxon>Pezizomycotina</taxon>
        <taxon>Eurotiomycetes</taxon>
        <taxon>Eurotiomycetidae</taxon>
        <taxon>Eurotiales</taxon>
        <taxon>Aspergillaceae</taxon>
        <taxon>Aspergillus</taxon>
        <taxon>Aspergillus subgen. Circumdati</taxon>
    </lineage>
</organism>
<dbReference type="EMBL" id="KZ821616">
    <property type="protein sequence ID" value="PYH72905.1"/>
    <property type="molecule type" value="Genomic_DNA"/>
</dbReference>
<proteinExistence type="predicted"/>
<dbReference type="Proteomes" id="UP000248405">
    <property type="component" value="Unassembled WGS sequence"/>
</dbReference>
<protein>
    <submittedName>
        <fullName evidence="2">Uncharacterized protein</fullName>
    </submittedName>
</protein>
<dbReference type="GeneID" id="37206261"/>
<evidence type="ECO:0000313" key="2">
    <source>
        <dbReference type="EMBL" id="PYH72905.1"/>
    </source>
</evidence>
<keyword evidence="3" id="KW-1185">Reference proteome</keyword>
<name>A0A319BJL4_ASPVC</name>
<feature type="region of interest" description="Disordered" evidence="1">
    <location>
        <begin position="129"/>
        <end position="155"/>
    </location>
</feature>
<sequence length="155" mass="17272">MHRLVVRCSIAGVSQRSQDGLIQEVGGSDAEGGGVMQSFAAKTPSAGSAPQRHHLMDLHLHLHWINRDLCAKYAGNILWSIHIDTKELRGSIETHQIMVYTSQSQMLPQRLCQFAKCIQVSNKSTLSISQHKLPSQMPLPRPSGWKNRKAGIQPW</sequence>
<dbReference type="AlphaFoldDB" id="A0A319BJL4"/>
<dbReference type="RefSeq" id="XP_025566699.1">
    <property type="nucleotide sequence ID" value="XM_025701669.1"/>
</dbReference>
<reference evidence="2" key="1">
    <citation type="submission" date="2016-12" db="EMBL/GenBank/DDBJ databases">
        <title>The genomes of Aspergillus section Nigri reveals drivers in fungal speciation.</title>
        <authorList>
            <consortium name="DOE Joint Genome Institute"/>
            <person name="Vesth T.C."/>
            <person name="Nybo J."/>
            <person name="Theobald S."/>
            <person name="Brandl J."/>
            <person name="Frisvad J.C."/>
            <person name="Nielsen K.F."/>
            <person name="Lyhne E.K."/>
            <person name="Kogle M.E."/>
            <person name="Kuo A."/>
            <person name="Riley R."/>
            <person name="Clum A."/>
            <person name="Nolan M."/>
            <person name="Lipzen A."/>
            <person name="Salamov A."/>
            <person name="Henrissat B."/>
            <person name="Wiebenga A."/>
            <person name="De Vries R.P."/>
            <person name="Grigoriev I.V."/>
            <person name="Mortensen U.H."/>
            <person name="Andersen M.R."/>
            <person name="Baker S.E."/>
        </authorList>
    </citation>
    <scope>NUCLEOTIDE SEQUENCE [LARGE SCALE GENOMIC DNA]</scope>
    <source>
        <strain evidence="2">CBS 113365</strain>
    </source>
</reference>